<comment type="similarity">
    <text evidence="1">Belongs to the methyltransferase superfamily. L-isoaspartyl/D-aspartyl protein methyltransferase family.</text>
</comment>
<reference evidence="4 5" key="1">
    <citation type="submission" date="2024-04" db="EMBL/GenBank/DDBJ databases">
        <title>A novel species isolated from cricket.</title>
        <authorList>
            <person name="Wang H.-C."/>
        </authorList>
    </citation>
    <scope>NUCLEOTIDE SEQUENCE [LARGE SCALE GENOMIC DNA]</scope>
    <source>
        <strain evidence="4 5">WL0021</strain>
    </source>
</reference>
<sequence length="218" mass="23273">MVDFEQARLNMINSQIRPCDVKDPLVLQAILGVPRELYVAPGKEAYAYIDQNVLLSDGADKRFMLQPMVISRMIQALEVAPGDKVLDVACGYGYSSAVMAGIGAEVVALEADEALAEGAREKLSSHKNVSVVTGDLVTGGAKYGPYDAILVNGAVAELPEELLKQLKDGGRLVAIQSEGAVSRVVLHTRSGDAFGRLEIIDASAPILQAFHKDSAFVF</sequence>
<dbReference type="PANTHER" id="PTHR11579:SF18">
    <property type="entry name" value="PROTEIN-L-ISOASPARTATE O-METHYLTRANSFERASE"/>
    <property type="match status" value="1"/>
</dbReference>
<accession>A0ABV0BIB0</accession>
<name>A0ABV0BIB0_9HYPH</name>
<dbReference type="InterPro" id="IPR000682">
    <property type="entry name" value="PCMT"/>
</dbReference>
<evidence type="ECO:0000313" key="4">
    <source>
        <dbReference type="EMBL" id="MEN3930724.1"/>
    </source>
</evidence>
<dbReference type="Proteomes" id="UP001418637">
    <property type="component" value="Unassembled WGS sequence"/>
</dbReference>
<dbReference type="RefSeq" id="WP_346336729.1">
    <property type="nucleotide sequence ID" value="NZ_JBBYXI010000002.1"/>
</dbReference>
<protein>
    <recommendedName>
        <fullName evidence="2">Protein-L-isoaspartate O-methyltransferase</fullName>
    </recommendedName>
    <alternativeName>
        <fullName evidence="3">Protein L-isoaspartyl methyltransferase</fullName>
    </alternativeName>
</protein>
<dbReference type="Pfam" id="PF01135">
    <property type="entry name" value="PCMT"/>
    <property type="match status" value="1"/>
</dbReference>
<evidence type="ECO:0000256" key="1">
    <source>
        <dbReference type="ARBA" id="ARBA00005369"/>
    </source>
</evidence>
<dbReference type="EMBL" id="JBBYXI010000002">
    <property type="protein sequence ID" value="MEN3930724.1"/>
    <property type="molecule type" value="Genomic_DNA"/>
</dbReference>
<dbReference type="Gene3D" id="3.40.50.150">
    <property type="entry name" value="Vaccinia Virus protein VP39"/>
    <property type="match status" value="1"/>
</dbReference>
<gene>
    <name evidence="4" type="ORF">WJT86_06570</name>
</gene>
<evidence type="ECO:0000256" key="3">
    <source>
        <dbReference type="ARBA" id="ARBA00030757"/>
    </source>
</evidence>
<dbReference type="PANTHER" id="PTHR11579">
    <property type="entry name" value="PROTEIN-L-ISOASPARTATE O-METHYLTRANSFERASE"/>
    <property type="match status" value="1"/>
</dbReference>
<dbReference type="InterPro" id="IPR029063">
    <property type="entry name" value="SAM-dependent_MTases_sf"/>
</dbReference>
<dbReference type="CDD" id="cd02440">
    <property type="entry name" value="AdoMet_MTases"/>
    <property type="match status" value="1"/>
</dbReference>
<evidence type="ECO:0000313" key="5">
    <source>
        <dbReference type="Proteomes" id="UP001418637"/>
    </source>
</evidence>
<proteinExistence type="inferred from homology"/>
<organism evidence="4 5">
    <name type="scientific">Hohaiivirga grylli</name>
    <dbReference type="NCBI Taxonomy" id="3133970"/>
    <lineage>
        <taxon>Bacteria</taxon>
        <taxon>Pseudomonadati</taxon>
        <taxon>Pseudomonadota</taxon>
        <taxon>Alphaproteobacteria</taxon>
        <taxon>Hyphomicrobiales</taxon>
        <taxon>Methylobacteriaceae</taxon>
        <taxon>Hohaiivirga</taxon>
    </lineage>
</organism>
<evidence type="ECO:0000256" key="2">
    <source>
        <dbReference type="ARBA" id="ARBA00013346"/>
    </source>
</evidence>
<dbReference type="SUPFAM" id="SSF53335">
    <property type="entry name" value="S-adenosyl-L-methionine-dependent methyltransferases"/>
    <property type="match status" value="1"/>
</dbReference>
<comment type="caution">
    <text evidence="4">The sequence shown here is derived from an EMBL/GenBank/DDBJ whole genome shotgun (WGS) entry which is preliminary data.</text>
</comment>
<keyword evidence="5" id="KW-1185">Reference proteome</keyword>